<feature type="region of interest" description="Disordered" evidence="1">
    <location>
        <begin position="15"/>
        <end position="99"/>
    </location>
</feature>
<comment type="caution">
    <text evidence="2">The sequence shown here is derived from an EMBL/GenBank/DDBJ whole genome shotgun (WGS) entry which is preliminary data.</text>
</comment>
<feature type="compositionally biased region" description="Polar residues" evidence="1">
    <location>
        <begin position="27"/>
        <end position="36"/>
    </location>
</feature>
<organism evidence="2 3">
    <name type="scientific">Parasponia andersonii</name>
    <name type="common">Sponia andersonii</name>
    <dbReference type="NCBI Taxonomy" id="3476"/>
    <lineage>
        <taxon>Eukaryota</taxon>
        <taxon>Viridiplantae</taxon>
        <taxon>Streptophyta</taxon>
        <taxon>Embryophyta</taxon>
        <taxon>Tracheophyta</taxon>
        <taxon>Spermatophyta</taxon>
        <taxon>Magnoliopsida</taxon>
        <taxon>eudicotyledons</taxon>
        <taxon>Gunneridae</taxon>
        <taxon>Pentapetalae</taxon>
        <taxon>rosids</taxon>
        <taxon>fabids</taxon>
        <taxon>Rosales</taxon>
        <taxon>Cannabaceae</taxon>
        <taxon>Parasponia</taxon>
    </lineage>
</organism>
<sequence>LDDWVLCRMYKNKGFGKRIKSREDKGITQNGSNRVQTFPPKKKMRNKKKKNNNKSTPSIDHNQERKEGGISDSNINNNNNSNGTNLPSSSSKQQAIDQRNMVSENFYTIISSGNENVVAPT</sequence>
<dbReference type="EMBL" id="JXTB01000015">
    <property type="protein sequence ID" value="PON77070.1"/>
    <property type="molecule type" value="Genomic_DNA"/>
</dbReference>
<keyword evidence="3" id="KW-1185">Reference proteome</keyword>
<proteinExistence type="predicted"/>
<dbReference type="OrthoDB" id="10469626at2759"/>
<feature type="compositionally biased region" description="Low complexity" evidence="1">
    <location>
        <begin position="71"/>
        <end position="91"/>
    </location>
</feature>
<evidence type="ECO:0000313" key="3">
    <source>
        <dbReference type="Proteomes" id="UP000237105"/>
    </source>
</evidence>
<accession>A0A2P5DUV2</accession>
<feature type="non-terminal residue" evidence="2">
    <location>
        <position position="1"/>
    </location>
</feature>
<name>A0A2P5DUV2_PARAD</name>
<dbReference type="AlphaFoldDB" id="A0A2P5DUV2"/>
<protein>
    <submittedName>
        <fullName evidence="2">Uncharacterized protein</fullName>
    </submittedName>
</protein>
<gene>
    <name evidence="2" type="ORF">PanWU01x14_030790</name>
</gene>
<feature type="compositionally biased region" description="Basic residues" evidence="1">
    <location>
        <begin position="40"/>
        <end position="52"/>
    </location>
</feature>
<reference evidence="3" key="1">
    <citation type="submission" date="2016-06" db="EMBL/GenBank/DDBJ databases">
        <title>Parallel loss of symbiosis genes in relatives of nitrogen-fixing non-legume Parasponia.</title>
        <authorList>
            <person name="Van Velzen R."/>
            <person name="Holmer R."/>
            <person name="Bu F."/>
            <person name="Rutten L."/>
            <person name="Van Zeijl A."/>
            <person name="Liu W."/>
            <person name="Santuari L."/>
            <person name="Cao Q."/>
            <person name="Sharma T."/>
            <person name="Shen D."/>
            <person name="Roswanjaya Y."/>
            <person name="Wardhani T."/>
            <person name="Kalhor M.S."/>
            <person name="Jansen J."/>
            <person name="Van den Hoogen J."/>
            <person name="Gungor B."/>
            <person name="Hartog M."/>
            <person name="Hontelez J."/>
            <person name="Verver J."/>
            <person name="Yang W.-C."/>
            <person name="Schijlen E."/>
            <person name="Repin R."/>
            <person name="Schilthuizen M."/>
            <person name="Schranz E."/>
            <person name="Heidstra R."/>
            <person name="Miyata K."/>
            <person name="Fedorova E."/>
            <person name="Kohlen W."/>
            <person name="Bisseling T."/>
            <person name="Smit S."/>
            <person name="Geurts R."/>
        </authorList>
    </citation>
    <scope>NUCLEOTIDE SEQUENCE [LARGE SCALE GENOMIC DNA]</scope>
    <source>
        <strain evidence="3">cv. WU1-14</strain>
    </source>
</reference>
<dbReference type="Proteomes" id="UP000237105">
    <property type="component" value="Unassembled WGS sequence"/>
</dbReference>
<evidence type="ECO:0000256" key="1">
    <source>
        <dbReference type="SAM" id="MobiDB-lite"/>
    </source>
</evidence>
<evidence type="ECO:0000313" key="2">
    <source>
        <dbReference type="EMBL" id="PON77070.1"/>
    </source>
</evidence>